<protein>
    <submittedName>
        <fullName evidence="2">BnaC03g49230D protein</fullName>
    </submittedName>
</protein>
<organism evidence="2 3">
    <name type="scientific">Brassica napus</name>
    <name type="common">Rape</name>
    <dbReference type="NCBI Taxonomy" id="3708"/>
    <lineage>
        <taxon>Eukaryota</taxon>
        <taxon>Viridiplantae</taxon>
        <taxon>Streptophyta</taxon>
        <taxon>Embryophyta</taxon>
        <taxon>Tracheophyta</taxon>
        <taxon>Spermatophyta</taxon>
        <taxon>Magnoliopsida</taxon>
        <taxon>eudicotyledons</taxon>
        <taxon>Gunneridae</taxon>
        <taxon>Pentapetalae</taxon>
        <taxon>rosids</taxon>
        <taxon>malvids</taxon>
        <taxon>Brassicales</taxon>
        <taxon>Brassicaceae</taxon>
        <taxon>Brassiceae</taxon>
        <taxon>Brassica</taxon>
    </lineage>
</organism>
<dbReference type="InterPro" id="IPR026960">
    <property type="entry name" value="RVT-Znf"/>
</dbReference>
<dbReference type="PaxDb" id="3708-A0A078FN95"/>
<evidence type="ECO:0000313" key="2">
    <source>
        <dbReference type="EMBL" id="CDY14536.1"/>
    </source>
</evidence>
<dbReference type="AlphaFoldDB" id="A0A078FN95"/>
<proteinExistence type="predicted"/>
<sequence length="170" mass="19295">MGANINWKKHVWNLDCAPKVKHFSWKVLKRALPVGERLVERHINADPKCKRCGENESITHLLFHCQFAQKVWLLAPFVTDVDFRGIIDLLASWPSLCSQKCSPPTGISSGALFPWILWVLWKARNKFVFEGFSATPEDTLSSAIGLAREWSTSSKPDQMQLGAKMLMLQD</sequence>
<evidence type="ECO:0000259" key="1">
    <source>
        <dbReference type="Pfam" id="PF13966"/>
    </source>
</evidence>
<dbReference type="Pfam" id="PF13966">
    <property type="entry name" value="zf-RVT"/>
    <property type="match status" value="1"/>
</dbReference>
<name>A0A078FN95_BRANA</name>
<dbReference type="Gramene" id="CDY14536">
    <property type="protein sequence ID" value="CDY14536"/>
    <property type="gene ID" value="GSBRNA2T00079258001"/>
</dbReference>
<keyword evidence="3" id="KW-1185">Reference proteome</keyword>
<feature type="domain" description="Reverse transcriptase zinc-binding" evidence="1">
    <location>
        <begin position="4"/>
        <end position="72"/>
    </location>
</feature>
<dbReference type="Proteomes" id="UP000028999">
    <property type="component" value="Unassembled WGS sequence"/>
</dbReference>
<dbReference type="EMBL" id="LK032044">
    <property type="protein sequence ID" value="CDY14536.1"/>
    <property type="molecule type" value="Genomic_DNA"/>
</dbReference>
<dbReference type="OMA" id="ISEWHIR"/>
<gene>
    <name evidence="2" type="primary">BnaC03g49230D</name>
    <name evidence="2" type="ORF">GSBRNA2T00079258001</name>
</gene>
<reference evidence="2 3" key="1">
    <citation type="journal article" date="2014" name="Science">
        <title>Plant genetics. Early allopolyploid evolution in the post-Neolithic Brassica napus oilseed genome.</title>
        <authorList>
            <person name="Chalhoub B."/>
            <person name="Denoeud F."/>
            <person name="Liu S."/>
            <person name="Parkin I.A."/>
            <person name="Tang H."/>
            <person name="Wang X."/>
            <person name="Chiquet J."/>
            <person name="Belcram H."/>
            <person name="Tong C."/>
            <person name="Samans B."/>
            <person name="Correa M."/>
            <person name="Da Silva C."/>
            <person name="Just J."/>
            <person name="Falentin C."/>
            <person name="Koh C.S."/>
            <person name="Le Clainche I."/>
            <person name="Bernard M."/>
            <person name="Bento P."/>
            <person name="Noel B."/>
            <person name="Labadie K."/>
            <person name="Alberti A."/>
            <person name="Charles M."/>
            <person name="Arnaud D."/>
            <person name="Guo H."/>
            <person name="Daviaud C."/>
            <person name="Alamery S."/>
            <person name="Jabbari K."/>
            <person name="Zhao M."/>
            <person name="Edger P.P."/>
            <person name="Chelaifa H."/>
            <person name="Tack D."/>
            <person name="Lassalle G."/>
            <person name="Mestiri I."/>
            <person name="Schnel N."/>
            <person name="Le Paslier M.C."/>
            <person name="Fan G."/>
            <person name="Renault V."/>
            <person name="Bayer P.E."/>
            <person name="Golicz A.A."/>
            <person name="Manoli S."/>
            <person name="Lee T.H."/>
            <person name="Thi V.H."/>
            <person name="Chalabi S."/>
            <person name="Hu Q."/>
            <person name="Fan C."/>
            <person name="Tollenaere R."/>
            <person name="Lu Y."/>
            <person name="Battail C."/>
            <person name="Shen J."/>
            <person name="Sidebottom C.H."/>
            <person name="Wang X."/>
            <person name="Canaguier A."/>
            <person name="Chauveau A."/>
            <person name="Berard A."/>
            <person name="Deniot G."/>
            <person name="Guan M."/>
            <person name="Liu Z."/>
            <person name="Sun F."/>
            <person name="Lim Y.P."/>
            <person name="Lyons E."/>
            <person name="Town C.D."/>
            <person name="Bancroft I."/>
            <person name="Wang X."/>
            <person name="Meng J."/>
            <person name="Ma J."/>
            <person name="Pires J.C."/>
            <person name="King G.J."/>
            <person name="Brunel D."/>
            <person name="Delourme R."/>
            <person name="Renard M."/>
            <person name="Aury J.M."/>
            <person name="Adams K.L."/>
            <person name="Batley J."/>
            <person name="Snowdon R.J."/>
            <person name="Tost J."/>
            <person name="Edwards D."/>
            <person name="Zhou Y."/>
            <person name="Hua W."/>
            <person name="Sharpe A.G."/>
            <person name="Paterson A.H."/>
            <person name="Guan C."/>
            <person name="Wincker P."/>
        </authorList>
    </citation>
    <scope>NUCLEOTIDE SEQUENCE [LARGE SCALE GENOMIC DNA]</scope>
    <source>
        <strain evidence="3">cv. Darmor-bzh</strain>
    </source>
</reference>
<accession>A0A078FN95</accession>
<evidence type="ECO:0000313" key="3">
    <source>
        <dbReference type="Proteomes" id="UP000028999"/>
    </source>
</evidence>